<dbReference type="AlphaFoldDB" id="A0A6P2C8A8"/>
<accession>A0A6P2C8A8</accession>
<dbReference type="InterPro" id="IPR001753">
    <property type="entry name" value="Enoyl-CoA_hydra/iso"/>
</dbReference>
<dbReference type="PANTHER" id="PTHR43459">
    <property type="entry name" value="ENOYL-COA HYDRATASE"/>
    <property type="match status" value="1"/>
</dbReference>
<dbReference type="Proteomes" id="UP000460272">
    <property type="component" value="Unassembled WGS sequence"/>
</dbReference>
<dbReference type="EMBL" id="RPFW01000001">
    <property type="protein sequence ID" value="TVZ07460.1"/>
    <property type="molecule type" value="Genomic_DNA"/>
</dbReference>
<sequence>MPGGEEIVTVAVEGAVGVVTLRAPALTRAAKEQLLAGLRRLAEDDAVRAVLLTGSGRVFCAGQDLGEHAAALDADPARAFDTLELHYHPVVLALAGMPKPVVAAINGTCAGAGISLALACDIRVCAETAKFATAFTGIGLTFDSGLSATLTRAVGSGRASELILLAEPFTAQQALDWGLVGRLADPAEVLTEARAIADRLAAGPTLAYAEAKKAIAAAALPALPDVLVAEHEAQTRLGQTADHKGAVAAFLAKKRPEFHAR</sequence>
<evidence type="ECO:0000313" key="3">
    <source>
        <dbReference type="EMBL" id="TVZ07460.1"/>
    </source>
</evidence>
<reference evidence="3 4" key="1">
    <citation type="submission" date="2018-11" db="EMBL/GenBank/DDBJ databases">
        <title>Trebonia kvetii gen.nov., sp.nov., a novel acidophilic actinobacterium, and proposal of the new actinobacterial family Treboniaceae fam. nov.</title>
        <authorList>
            <person name="Rapoport D."/>
            <person name="Sagova-Mareckova M."/>
            <person name="Sedlacek I."/>
            <person name="Provaznik J."/>
            <person name="Kralova S."/>
            <person name="Pavlinic D."/>
            <person name="Benes V."/>
            <person name="Kopecky J."/>
        </authorList>
    </citation>
    <scope>NUCLEOTIDE SEQUENCE [LARGE SCALE GENOMIC DNA]</scope>
    <source>
        <strain evidence="3 4">15Tr583</strain>
    </source>
</reference>
<evidence type="ECO:0000256" key="1">
    <source>
        <dbReference type="ARBA" id="ARBA00005254"/>
    </source>
</evidence>
<dbReference type="Gene3D" id="1.10.12.10">
    <property type="entry name" value="Lyase 2-enoyl-coa Hydratase, Chain A, domain 2"/>
    <property type="match status" value="1"/>
</dbReference>
<dbReference type="GO" id="GO:0003824">
    <property type="term" value="F:catalytic activity"/>
    <property type="evidence" value="ECO:0007669"/>
    <property type="project" value="InterPro"/>
</dbReference>
<comment type="similarity">
    <text evidence="1 2">Belongs to the enoyl-CoA hydratase/isomerase family.</text>
</comment>
<keyword evidence="4" id="KW-1185">Reference proteome</keyword>
<gene>
    <name evidence="3" type="ORF">EAS64_05335</name>
</gene>
<organism evidence="3 4">
    <name type="scientific">Trebonia kvetii</name>
    <dbReference type="NCBI Taxonomy" id="2480626"/>
    <lineage>
        <taxon>Bacteria</taxon>
        <taxon>Bacillati</taxon>
        <taxon>Actinomycetota</taxon>
        <taxon>Actinomycetes</taxon>
        <taxon>Streptosporangiales</taxon>
        <taxon>Treboniaceae</taxon>
        <taxon>Trebonia</taxon>
    </lineage>
</organism>
<dbReference type="PROSITE" id="PS00166">
    <property type="entry name" value="ENOYL_COA_HYDRATASE"/>
    <property type="match status" value="1"/>
</dbReference>
<proteinExistence type="inferred from homology"/>
<dbReference type="Pfam" id="PF00378">
    <property type="entry name" value="ECH_1"/>
    <property type="match status" value="1"/>
</dbReference>
<dbReference type="Gene3D" id="3.90.226.10">
    <property type="entry name" value="2-enoyl-CoA Hydratase, Chain A, domain 1"/>
    <property type="match status" value="1"/>
</dbReference>
<evidence type="ECO:0000256" key="2">
    <source>
        <dbReference type="RuleBase" id="RU003707"/>
    </source>
</evidence>
<dbReference type="CDD" id="cd06558">
    <property type="entry name" value="crotonase-like"/>
    <property type="match status" value="1"/>
</dbReference>
<dbReference type="SUPFAM" id="SSF52096">
    <property type="entry name" value="ClpP/crotonase"/>
    <property type="match status" value="1"/>
</dbReference>
<dbReference type="InterPro" id="IPR014748">
    <property type="entry name" value="Enoyl-CoA_hydra_C"/>
</dbReference>
<comment type="caution">
    <text evidence="3">The sequence shown here is derived from an EMBL/GenBank/DDBJ whole genome shotgun (WGS) entry which is preliminary data.</text>
</comment>
<name>A0A6P2C8A8_9ACTN</name>
<evidence type="ECO:0000313" key="4">
    <source>
        <dbReference type="Proteomes" id="UP000460272"/>
    </source>
</evidence>
<dbReference type="InterPro" id="IPR018376">
    <property type="entry name" value="Enoyl-CoA_hyd/isom_CS"/>
</dbReference>
<dbReference type="InterPro" id="IPR029045">
    <property type="entry name" value="ClpP/crotonase-like_dom_sf"/>
</dbReference>
<dbReference type="PANTHER" id="PTHR43459:SF1">
    <property type="entry name" value="EG:BACN32G11.4 PROTEIN"/>
    <property type="match status" value="1"/>
</dbReference>
<dbReference type="OrthoDB" id="4608673at2"/>
<protein>
    <submittedName>
        <fullName evidence="3">Enoyl-CoA hydratase</fullName>
    </submittedName>
</protein>